<organism evidence="3 4">
    <name type="scientific">Xenorhabdus bovienii str. kraussei Becker Underwood</name>
    <dbReference type="NCBI Taxonomy" id="1398204"/>
    <lineage>
        <taxon>Bacteria</taxon>
        <taxon>Pseudomonadati</taxon>
        <taxon>Pseudomonadota</taxon>
        <taxon>Gammaproteobacteria</taxon>
        <taxon>Enterobacterales</taxon>
        <taxon>Morganellaceae</taxon>
        <taxon>Xenorhabdus</taxon>
    </lineage>
</organism>
<accession>A0A077PFQ0</accession>
<dbReference type="SUPFAM" id="SSF52540">
    <property type="entry name" value="P-loop containing nucleoside triphosphate hydrolases"/>
    <property type="match status" value="2"/>
</dbReference>
<keyword evidence="3" id="KW-0540">Nuclease</keyword>
<dbReference type="PANTHER" id="PTHR32114">
    <property type="entry name" value="ABC TRANSPORTER ABCH.3"/>
    <property type="match status" value="1"/>
</dbReference>
<feature type="coiled-coil region" evidence="1">
    <location>
        <begin position="558"/>
        <end position="675"/>
    </location>
</feature>
<feature type="coiled-coil region" evidence="1">
    <location>
        <begin position="817"/>
        <end position="865"/>
    </location>
</feature>
<protein>
    <submittedName>
        <fullName evidence="3">ATP-dependent dsDNA exonuclease</fullName>
    </submittedName>
</protein>
<feature type="coiled-coil region" evidence="1">
    <location>
        <begin position="373"/>
        <end position="407"/>
    </location>
</feature>
<name>A0A077PFQ0_XENBV</name>
<evidence type="ECO:0000313" key="3">
    <source>
        <dbReference type="EMBL" id="CDH23125.1"/>
    </source>
</evidence>
<dbReference type="Gene3D" id="3.40.50.300">
    <property type="entry name" value="P-loop containing nucleotide triphosphate hydrolases"/>
    <property type="match status" value="2"/>
</dbReference>
<sequence>MKILSLRLKNINSLQGEWKIDFTAEPFASNGLFAITGPTGAGKTTLLDAICLALYHETPRLGTISATQNELITRHTAECLAEVEFEVKGVAYRAFWSQHRARNQADGKLQPPKGELVDKKTGKILADKIPDKKEKIAEITGLDFKRFTKSILLSQGDFAAFLNADDKDRADLLEELTGTEIYGILSQEIYQRHKQAQTELNIQQATASGIELLTPEQIEKYQNEQQQLIATEIQLSQQIKAFQSAEQWLTRQDELQQSITSSTALLQQTERTIQDAQPQLQQLAASEPAEKIRSLWDTQNRAFSEKQRVTEQRIKIEHDRQQQLSLLQPVQQQLTDLEKTQGEHQQKQVQQEKLITEQIMPLDHKIDTQSKDLLTLEKEITGQNRELAEISTQYQVAQNRKDTLHNEQKTLETYYDQHPYCHNLDSKLPEWKQLFSRQKEKQIQIAKFTQKTQQISTELARITHHLNTLNTELAKQTEQNQPLHDNLILTEKQLTDLQKNHPPEQLQKQLSGYQEQLKSQNQLEILLPQIRQLQTIISINQTQSAQYQALLEPLPMQISALDQQLTEKQQHYEDLADRIRLEQRITSLEQERSQLKEGEACPLCGSTQHPLVAEYQNIALSQSEERLKSLRHQIEQLQTNRSALQQKQQIQQQNNQQLQQNTAQLTEKLTETTQQWKHHCQQLQAAELPMETEPVNNFIGQRQSAAQQHQRQYEALLQAEKAHQAAEKALSANREQHKASEQTIELEKVKLDSHQKQLAENTAELRQAKTEYTATTELLVSDLQHTPFALPSLQEVTIWLQQRETELKTYHDSRERWQQLQQEQAALQSQSNELEKQKTKLTIRLHALNEKQQQQKQLLEQTTQERHHLFGEQSVSNVRQTLQQKTNELDIACKQATSHLQQRQNVMNQLTGAASEIERNSNTAETQCKLAASAFQSGLEQQGFADQSAFEQVLLEPEQRKKLQQLQEQLTQHHLQAKTRHHESETALQRHTETQPQLLEQYEPTQVSTVLADVNEKLKHNNQQQGEVKTILNSDAMRRQKQQTLLAQISHLQQNYDDWSYLNNLIGSADGAKFRRFAQGLTLDHLIHLANIRLEKLHGRYDLQRKDDGGLELQIVDTWQADAVRDTKTLSGGESFLVSLALALALSDLVSNKTQIESLFLDEGFGTLDPETLDIALDALDHLNASGKTIGVISHVEAMKERIPVQIKVEKVNGLGVSRLASEFRVMYSIR</sequence>
<dbReference type="HOGENOM" id="CLU_004785_1_0_6"/>
<dbReference type="Gene3D" id="1.10.287.1490">
    <property type="match status" value="1"/>
</dbReference>
<dbReference type="RefSeq" id="WP_038192037.1">
    <property type="nucleotide sequence ID" value="NZ_CAWLXS010000015.1"/>
</dbReference>
<proteinExistence type="predicted"/>
<dbReference type="Proteomes" id="UP000028493">
    <property type="component" value="Unassembled WGS sequence"/>
</dbReference>
<reference evidence="3" key="1">
    <citation type="submission" date="2013-07" db="EMBL/GenBank/DDBJ databases">
        <title>Sub-species coevolution in mutualistic symbiosis.</title>
        <authorList>
            <person name="Murfin K."/>
            <person name="Klassen J."/>
            <person name="Lee M."/>
            <person name="Forst S."/>
            <person name="Stock P."/>
            <person name="Goodrich-Blair H."/>
        </authorList>
    </citation>
    <scope>NUCLEOTIDE SEQUENCE [LARGE SCALE GENOMIC DNA]</scope>
    <source>
        <strain evidence="3">Kraussei Becker Underwood</strain>
    </source>
</reference>
<dbReference type="Pfam" id="PF13558">
    <property type="entry name" value="SbcC_Walker_B"/>
    <property type="match status" value="1"/>
</dbReference>
<keyword evidence="1" id="KW-0175">Coiled coil</keyword>
<keyword evidence="3" id="KW-0269">Exonuclease</keyword>
<dbReference type="GO" id="GO:0004527">
    <property type="term" value="F:exonuclease activity"/>
    <property type="evidence" value="ECO:0007669"/>
    <property type="project" value="UniProtKB-KW"/>
</dbReference>
<dbReference type="InterPro" id="IPR027417">
    <property type="entry name" value="P-loop_NTPase"/>
</dbReference>
<comment type="caution">
    <text evidence="3">The sequence shown here is derived from an EMBL/GenBank/DDBJ whole genome shotgun (WGS) entry which is preliminary data.</text>
</comment>
<evidence type="ECO:0000256" key="2">
    <source>
        <dbReference type="SAM" id="MobiDB-lite"/>
    </source>
</evidence>
<feature type="coiled-coil region" evidence="1">
    <location>
        <begin position="716"/>
        <end position="771"/>
    </location>
</feature>
<dbReference type="PANTHER" id="PTHR32114:SF2">
    <property type="entry name" value="ABC TRANSPORTER ABCH.3"/>
    <property type="match status" value="1"/>
</dbReference>
<feature type="compositionally biased region" description="Basic and acidic residues" evidence="2">
    <location>
        <begin position="982"/>
        <end position="993"/>
    </location>
</feature>
<keyword evidence="3" id="KW-0378">Hydrolase</keyword>
<dbReference type="AlphaFoldDB" id="A0A077PFQ0"/>
<gene>
    <name evidence="3" type="primary">sbcC</name>
    <name evidence="3" type="ORF">XBKB1_150029</name>
</gene>
<dbReference type="EMBL" id="CBSZ010000057">
    <property type="protein sequence ID" value="CDH23125.1"/>
    <property type="molecule type" value="Genomic_DNA"/>
</dbReference>
<evidence type="ECO:0000313" key="4">
    <source>
        <dbReference type="Proteomes" id="UP000028493"/>
    </source>
</evidence>
<evidence type="ECO:0000256" key="1">
    <source>
        <dbReference type="SAM" id="Coils"/>
    </source>
</evidence>
<feature type="region of interest" description="Disordered" evidence="2">
    <location>
        <begin position="971"/>
        <end position="997"/>
    </location>
</feature>